<dbReference type="RefSeq" id="WP_184462015.1">
    <property type="nucleotide sequence ID" value="NZ_JACHHW010000004.1"/>
</dbReference>
<dbReference type="GO" id="GO:0008660">
    <property type="term" value="F:1-aminocyclopropane-1-carboxylate deaminase activity"/>
    <property type="evidence" value="ECO:0007669"/>
    <property type="project" value="UniProtKB-EC"/>
</dbReference>
<keyword evidence="3 5" id="KW-0663">Pyridoxal phosphate</keyword>
<dbReference type="InterPro" id="IPR036052">
    <property type="entry name" value="TrpB-like_PALP_sf"/>
</dbReference>
<evidence type="ECO:0000313" key="7">
    <source>
        <dbReference type="EMBL" id="MBB5187209.1"/>
    </source>
</evidence>
<dbReference type="PANTHER" id="PTHR43780">
    <property type="entry name" value="1-AMINOCYCLOPROPANE-1-CARBOXYLATE DEAMINASE-RELATED"/>
    <property type="match status" value="1"/>
</dbReference>
<organism evidence="7 8">
    <name type="scientific">Zhongshania antarctica</name>
    <dbReference type="NCBI Taxonomy" id="641702"/>
    <lineage>
        <taxon>Bacteria</taxon>
        <taxon>Pseudomonadati</taxon>
        <taxon>Pseudomonadota</taxon>
        <taxon>Gammaproteobacteria</taxon>
        <taxon>Cellvibrionales</taxon>
        <taxon>Spongiibacteraceae</taxon>
        <taxon>Zhongshania</taxon>
    </lineage>
</organism>
<accession>A0A840R254</accession>
<dbReference type="Proteomes" id="UP000536640">
    <property type="component" value="Unassembled WGS sequence"/>
</dbReference>
<name>A0A840R254_9GAMM</name>
<feature type="active site" description="Nucleophile" evidence="4">
    <location>
        <position position="59"/>
    </location>
</feature>
<dbReference type="Gene3D" id="3.40.50.1100">
    <property type="match status" value="2"/>
</dbReference>
<sequence length="293" mass="31527">MSSLIHRVFVKRAVTVDILRLDKIHALAPGNKWFKLALNLSAAKAAGAETLLSFGGAFSNHLHALAAIAQDQGLAAVACVRADSGCDLSPTLQDAVAWGMHLHFLSRSDYRRRHDAGFVAELASQYKRPYLIPEGGANLLGAQGCRGIVELIPGRGQDYHAVVLACGTGTTLAGVSAQIADGVQLIGIPVLKAEAYMAADIQRLQLALDHHRANWLLDHRFHGGAYARLSAPLQEFMQGFEARYGIRLDPVYTAKMASAVDCMINKGEFAEGARVLLIHSGGLQGRRGYPQLL</sequence>
<protein>
    <submittedName>
        <fullName evidence="7">1-aminocyclopropane-1-carboxylate deaminase</fullName>
        <ecNumber evidence="7">3.5.99.7</ecNumber>
    </submittedName>
</protein>
<dbReference type="EMBL" id="JACHHW010000004">
    <property type="protein sequence ID" value="MBB5187209.1"/>
    <property type="molecule type" value="Genomic_DNA"/>
</dbReference>
<dbReference type="InterPro" id="IPR001926">
    <property type="entry name" value="TrpB-like_PALP"/>
</dbReference>
<comment type="similarity">
    <text evidence="2">Belongs to the ACC deaminase/D-cysteine desulfhydrase family.</text>
</comment>
<keyword evidence="8" id="KW-1185">Reference proteome</keyword>
<dbReference type="PIRSF" id="PIRSF006278">
    <property type="entry name" value="ACCD_DCysDesulf"/>
    <property type="match status" value="1"/>
</dbReference>
<feature type="domain" description="Tryptophan synthase beta chain-like PALP" evidence="6">
    <location>
        <begin position="32"/>
        <end position="281"/>
    </location>
</feature>
<dbReference type="PANTHER" id="PTHR43780:SF2">
    <property type="entry name" value="1-AMINOCYCLOPROPANE-1-CARBOXYLATE DEAMINASE-RELATED"/>
    <property type="match status" value="1"/>
</dbReference>
<dbReference type="EC" id="3.5.99.7" evidence="7"/>
<dbReference type="GO" id="GO:0019148">
    <property type="term" value="F:D-cysteine desulfhydrase activity"/>
    <property type="evidence" value="ECO:0007669"/>
    <property type="project" value="TreeGrafter"/>
</dbReference>
<feature type="modified residue" description="N6-(pyridoxal phosphate)lysine" evidence="5">
    <location>
        <position position="32"/>
    </location>
</feature>
<dbReference type="SUPFAM" id="SSF53686">
    <property type="entry name" value="Tryptophan synthase beta subunit-like PLP-dependent enzymes"/>
    <property type="match status" value="1"/>
</dbReference>
<evidence type="ECO:0000256" key="4">
    <source>
        <dbReference type="PIRSR" id="PIRSR006278-1"/>
    </source>
</evidence>
<evidence type="ECO:0000313" key="8">
    <source>
        <dbReference type="Proteomes" id="UP000536640"/>
    </source>
</evidence>
<evidence type="ECO:0000259" key="6">
    <source>
        <dbReference type="Pfam" id="PF00291"/>
    </source>
</evidence>
<evidence type="ECO:0000256" key="5">
    <source>
        <dbReference type="PIRSR" id="PIRSR006278-2"/>
    </source>
</evidence>
<evidence type="ECO:0000256" key="1">
    <source>
        <dbReference type="ARBA" id="ARBA00001933"/>
    </source>
</evidence>
<dbReference type="InterPro" id="IPR027278">
    <property type="entry name" value="ACCD_DCysDesulf"/>
</dbReference>
<comment type="cofactor">
    <cofactor evidence="1">
        <name>pyridoxal 5'-phosphate</name>
        <dbReference type="ChEBI" id="CHEBI:597326"/>
    </cofactor>
</comment>
<dbReference type="AlphaFoldDB" id="A0A840R254"/>
<evidence type="ECO:0000256" key="2">
    <source>
        <dbReference type="ARBA" id="ARBA00008639"/>
    </source>
</evidence>
<proteinExistence type="inferred from homology"/>
<dbReference type="Pfam" id="PF00291">
    <property type="entry name" value="PALP"/>
    <property type="match status" value="1"/>
</dbReference>
<keyword evidence="7" id="KW-0378">Hydrolase</keyword>
<comment type="caution">
    <text evidence="7">The sequence shown here is derived from an EMBL/GenBank/DDBJ whole genome shotgun (WGS) entry which is preliminary data.</text>
</comment>
<gene>
    <name evidence="7" type="ORF">HNQ57_001478</name>
</gene>
<reference evidence="7 8" key="1">
    <citation type="submission" date="2020-08" db="EMBL/GenBank/DDBJ databases">
        <title>Genomic Encyclopedia of Type Strains, Phase IV (KMG-IV): sequencing the most valuable type-strain genomes for metagenomic binning, comparative biology and taxonomic classification.</title>
        <authorList>
            <person name="Goeker M."/>
        </authorList>
    </citation>
    <scope>NUCLEOTIDE SEQUENCE [LARGE SCALE GENOMIC DNA]</scope>
    <source>
        <strain evidence="7 8">DSM 25701</strain>
    </source>
</reference>
<evidence type="ECO:0000256" key="3">
    <source>
        <dbReference type="ARBA" id="ARBA00022898"/>
    </source>
</evidence>